<gene>
    <name evidence="1" type="ORF">PFISCL1PPCAC_22782</name>
</gene>
<accession>A0AAV5WLS5</accession>
<dbReference type="AlphaFoldDB" id="A0AAV5WLS5"/>
<reference evidence="1" key="1">
    <citation type="submission" date="2023-10" db="EMBL/GenBank/DDBJ databases">
        <title>Genome assembly of Pristionchus species.</title>
        <authorList>
            <person name="Yoshida K."/>
            <person name="Sommer R.J."/>
        </authorList>
    </citation>
    <scope>NUCLEOTIDE SEQUENCE</scope>
    <source>
        <strain evidence="1">RS5133</strain>
    </source>
</reference>
<keyword evidence="2" id="KW-1185">Reference proteome</keyword>
<protein>
    <submittedName>
        <fullName evidence="1">Uncharacterized protein</fullName>
    </submittedName>
</protein>
<name>A0AAV5WLS5_9BILA</name>
<evidence type="ECO:0000313" key="2">
    <source>
        <dbReference type="Proteomes" id="UP001432322"/>
    </source>
</evidence>
<evidence type="ECO:0000313" key="1">
    <source>
        <dbReference type="EMBL" id="GMT31485.1"/>
    </source>
</evidence>
<sequence>APHEICAELVSDRSEVVSEFLNGVAHVRRNVCCSIVAHEDHRGLNFEGEKPFFVRLATNEIFLGARHDVVRAPEIHTSLEHLAEVVEALDEGREFRVSALTRVGSLRARPHLSRRVGDDRGACDGGAFKVQAAEVRVPGRHYGL</sequence>
<feature type="non-terminal residue" evidence="1">
    <location>
        <position position="144"/>
    </location>
</feature>
<organism evidence="1 2">
    <name type="scientific">Pristionchus fissidentatus</name>
    <dbReference type="NCBI Taxonomy" id="1538716"/>
    <lineage>
        <taxon>Eukaryota</taxon>
        <taxon>Metazoa</taxon>
        <taxon>Ecdysozoa</taxon>
        <taxon>Nematoda</taxon>
        <taxon>Chromadorea</taxon>
        <taxon>Rhabditida</taxon>
        <taxon>Rhabditina</taxon>
        <taxon>Diplogasteromorpha</taxon>
        <taxon>Diplogasteroidea</taxon>
        <taxon>Neodiplogasteridae</taxon>
        <taxon>Pristionchus</taxon>
    </lineage>
</organism>
<feature type="non-terminal residue" evidence="1">
    <location>
        <position position="1"/>
    </location>
</feature>
<dbReference type="EMBL" id="BTSY01000006">
    <property type="protein sequence ID" value="GMT31485.1"/>
    <property type="molecule type" value="Genomic_DNA"/>
</dbReference>
<proteinExistence type="predicted"/>
<dbReference type="Proteomes" id="UP001432322">
    <property type="component" value="Unassembled WGS sequence"/>
</dbReference>
<comment type="caution">
    <text evidence="1">The sequence shown here is derived from an EMBL/GenBank/DDBJ whole genome shotgun (WGS) entry which is preliminary data.</text>
</comment>